<accession>A0ABQ4Z1Q8</accession>
<dbReference type="InterPro" id="IPR015300">
    <property type="entry name" value="DNA-bd_pseudobarrel_sf"/>
</dbReference>
<evidence type="ECO:0000313" key="8">
    <source>
        <dbReference type="Proteomes" id="UP001151760"/>
    </source>
</evidence>
<dbReference type="EMBL" id="BQNB010010922">
    <property type="protein sequence ID" value="GJS83720.1"/>
    <property type="molecule type" value="Genomic_DNA"/>
</dbReference>
<reference evidence="7" key="2">
    <citation type="submission" date="2022-01" db="EMBL/GenBank/DDBJ databases">
        <authorList>
            <person name="Yamashiro T."/>
            <person name="Shiraishi A."/>
            <person name="Satake H."/>
            <person name="Nakayama K."/>
        </authorList>
    </citation>
    <scope>NUCLEOTIDE SEQUENCE</scope>
</reference>
<comment type="caution">
    <text evidence="7">The sequence shown here is derived from an EMBL/GenBank/DDBJ whole genome shotgun (WGS) entry which is preliminary data.</text>
</comment>
<evidence type="ECO:0000256" key="5">
    <source>
        <dbReference type="ARBA" id="ARBA00023242"/>
    </source>
</evidence>
<dbReference type="SUPFAM" id="SSF101936">
    <property type="entry name" value="DNA-binding pseudobarrel domain"/>
    <property type="match status" value="1"/>
</dbReference>
<comment type="subcellular location">
    <subcellularLocation>
        <location evidence="1">Nucleus</location>
    </subcellularLocation>
</comment>
<keyword evidence="8" id="KW-1185">Reference proteome</keyword>
<dbReference type="Pfam" id="PF25813">
    <property type="entry name" value="zf_VAL1_N"/>
    <property type="match status" value="1"/>
</dbReference>
<keyword evidence="2" id="KW-0805">Transcription regulation</keyword>
<dbReference type="Pfam" id="PF02362">
    <property type="entry name" value="B3"/>
    <property type="match status" value="1"/>
</dbReference>
<dbReference type="Gene3D" id="2.40.330.10">
    <property type="entry name" value="DNA-binding pseudobarrel domain"/>
    <property type="match status" value="1"/>
</dbReference>
<feature type="domain" description="TF-B3" evidence="6">
    <location>
        <begin position="110"/>
        <end position="211"/>
    </location>
</feature>
<evidence type="ECO:0000313" key="7">
    <source>
        <dbReference type="EMBL" id="GJS83720.1"/>
    </source>
</evidence>
<evidence type="ECO:0000256" key="2">
    <source>
        <dbReference type="ARBA" id="ARBA00023015"/>
    </source>
</evidence>
<dbReference type="SMART" id="SM01019">
    <property type="entry name" value="B3"/>
    <property type="match status" value="1"/>
</dbReference>
<evidence type="ECO:0000256" key="3">
    <source>
        <dbReference type="ARBA" id="ARBA00023125"/>
    </source>
</evidence>
<evidence type="ECO:0000256" key="4">
    <source>
        <dbReference type="ARBA" id="ARBA00023163"/>
    </source>
</evidence>
<keyword evidence="5" id="KW-0539">Nucleus</keyword>
<dbReference type="Proteomes" id="UP001151760">
    <property type="component" value="Unassembled WGS sequence"/>
</dbReference>
<keyword evidence="3" id="KW-0238">DNA-binding</keyword>
<evidence type="ECO:0000256" key="1">
    <source>
        <dbReference type="ARBA" id="ARBA00004123"/>
    </source>
</evidence>
<dbReference type="PANTHER" id="PTHR46245:SF19">
    <property type="entry name" value="TF-B3 DOMAIN-CONTAINING PROTEIN"/>
    <property type="match status" value="1"/>
</dbReference>
<keyword evidence="4" id="KW-0804">Transcription</keyword>
<organism evidence="7 8">
    <name type="scientific">Tanacetum coccineum</name>
    <dbReference type="NCBI Taxonomy" id="301880"/>
    <lineage>
        <taxon>Eukaryota</taxon>
        <taxon>Viridiplantae</taxon>
        <taxon>Streptophyta</taxon>
        <taxon>Embryophyta</taxon>
        <taxon>Tracheophyta</taxon>
        <taxon>Spermatophyta</taxon>
        <taxon>Magnoliopsida</taxon>
        <taxon>eudicotyledons</taxon>
        <taxon>Gunneridae</taxon>
        <taxon>Pentapetalae</taxon>
        <taxon>asterids</taxon>
        <taxon>campanulids</taxon>
        <taxon>Asterales</taxon>
        <taxon>Asteraceae</taxon>
        <taxon>Asteroideae</taxon>
        <taxon>Anthemideae</taxon>
        <taxon>Anthemidinae</taxon>
        <taxon>Tanacetum</taxon>
    </lineage>
</organism>
<reference evidence="7" key="1">
    <citation type="journal article" date="2022" name="Int. J. Mol. Sci.">
        <title>Draft Genome of Tanacetum Coccineum: Genomic Comparison of Closely Related Tanacetum-Family Plants.</title>
        <authorList>
            <person name="Yamashiro T."/>
            <person name="Shiraishi A."/>
            <person name="Nakayama K."/>
            <person name="Satake H."/>
        </authorList>
    </citation>
    <scope>NUCLEOTIDE SEQUENCE</scope>
</reference>
<dbReference type="PANTHER" id="PTHR46245">
    <property type="entry name" value="B3 DOMAIN-CONTAINING PROTEIN OS07G0563300"/>
    <property type="match status" value="1"/>
</dbReference>
<dbReference type="InterPro" id="IPR003340">
    <property type="entry name" value="B3_DNA-bd"/>
</dbReference>
<proteinExistence type="predicted"/>
<sequence>MDLVELFTKLDCDLNLYSSIYKAGQFCEMFHSDEDGWRDCALCKQLIHCGCIVSLSDYILHDSGGITCNGCSDTTCLLARDCSNGESHSTDVTNLASDTKPKFVLTPLFEKIVTASDAWLKTSRLRIPKEYALAHFPAISDHQTIPLNILDTYGKGWDVGFRCSLYGKKRTYFMTGLKMFYLSKKLQTGDTVAFYQRETDGKMIMELRKHSA</sequence>
<protein>
    <submittedName>
        <fullName evidence="7">B3 domain-containing protein</fullName>
    </submittedName>
</protein>
<gene>
    <name evidence="7" type="ORF">Tco_0750261</name>
</gene>
<dbReference type="PROSITE" id="PS50863">
    <property type="entry name" value="B3"/>
    <property type="match status" value="1"/>
</dbReference>
<dbReference type="InterPro" id="IPR057743">
    <property type="entry name" value="Zfn_VAL1-3_N"/>
</dbReference>
<name>A0ABQ4Z1Q8_9ASTR</name>
<evidence type="ECO:0000259" key="6">
    <source>
        <dbReference type="PROSITE" id="PS50863"/>
    </source>
</evidence>
<dbReference type="CDD" id="cd10017">
    <property type="entry name" value="B3_DNA"/>
    <property type="match status" value="1"/>
</dbReference>